<protein>
    <submittedName>
        <fullName evidence="1">Uncharacterized protein</fullName>
    </submittedName>
</protein>
<evidence type="ECO:0000313" key="1">
    <source>
        <dbReference type="EMBL" id="GAB0172700.1"/>
    </source>
</evidence>
<dbReference type="Proteomes" id="UP001562457">
    <property type="component" value="Unassembled WGS sequence"/>
</dbReference>
<dbReference type="EMBL" id="BAAFHN010000012">
    <property type="protein sequence ID" value="GAB0172700.1"/>
    <property type="molecule type" value="Genomic_DNA"/>
</dbReference>
<keyword evidence="2" id="KW-1185">Reference proteome</keyword>
<gene>
    <name evidence="1" type="ORF">NHP164001_07140</name>
</gene>
<evidence type="ECO:0000313" key="2">
    <source>
        <dbReference type="Proteomes" id="UP001562457"/>
    </source>
</evidence>
<accession>A0ABQ0D2Y3</accession>
<comment type="caution">
    <text evidence="1">The sequence shown here is derived from an EMBL/GenBank/DDBJ whole genome shotgun (WGS) entry which is preliminary data.</text>
</comment>
<name>A0ABQ0D2Y3_9HELI</name>
<reference evidence="1 2" key="1">
    <citation type="submission" date="2024-06" db="EMBL/GenBank/DDBJ databases">
        <title>Draft genome sequence of Helicobacter trogontum NHP16-4001.</title>
        <authorList>
            <person name="Rimbara E."/>
            <person name="Suzuki M."/>
        </authorList>
    </citation>
    <scope>NUCLEOTIDE SEQUENCE [LARGE SCALE GENOMIC DNA]</scope>
    <source>
        <strain evidence="1 2">NHP16-4001</strain>
    </source>
</reference>
<organism evidence="1 2">
    <name type="scientific">Helicobacter trogontum</name>
    <dbReference type="NCBI Taxonomy" id="50960"/>
    <lineage>
        <taxon>Bacteria</taxon>
        <taxon>Pseudomonadati</taxon>
        <taxon>Campylobacterota</taxon>
        <taxon>Epsilonproteobacteria</taxon>
        <taxon>Campylobacterales</taxon>
        <taxon>Helicobacteraceae</taxon>
        <taxon>Helicobacter</taxon>
    </lineage>
</organism>
<proteinExistence type="predicted"/>
<sequence>MNVKCKIRKISKVSMGISGYLYSRRLDLIKVLCSSKNIHTCSTSHMKDYLRFKPYDKLYLKPYIHASQILMMIFSSY</sequence>